<dbReference type="InterPro" id="IPR004000">
    <property type="entry name" value="Actin"/>
</dbReference>
<dbReference type="Proteomes" id="UP001205105">
    <property type="component" value="Unassembled WGS sequence"/>
</dbReference>
<name>A0AAD5DKI3_9CHLO</name>
<dbReference type="FunFam" id="3.30.420.40:FF:000050">
    <property type="entry name" value="Actin, alpha skeletal muscle"/>
    <property type="match status" value="1"/>
</dbReference>
<dbReference type="AlphaFoldDB" id="A0AAD5DKI3"/>
<dbReference type="EMBL" id="JADXDR010000137">
    <property type="protein sequence ID" value="KAI7838059.1"/>
    <property type="molecule type" value="Genomic_DNA"/>
</dbReference>
<accession>A0AAD5DKI3</accession>
<organism evidence="1 2">
    <name type="scientific">Chlorella ohadii</name>
    <dbReference type="NCBI Taxonomy" id="2649997"/>
    <lineage>
        <taxon>Eukaryota</taxon>
        <taxon>Viridiplantae</taxon>
        <taxon>Chlorophyta</taxon>
        <taxon>core chlorophytes</taxon>
        <taxon>Trebouxiophyceae</taxon>
        <taxon>Chlorellales</taxon>
        <taxon>Chlorellaceae</taxon>
        <taxon>Chlorella clade</taxon>
        <taxon>Chlorella</taxon>
    </lineage>
</organism>
<sequence>MSGPVYGGDEVNAIVLDIGTYAVKAGYAGEDTPKYVFPSSVGAIGGGPDGMEVDGAKRTLYVGTHSLAHRRDGMEIVSPFKDGILNDWEAVDGILDHALKNQMRLATDSHPIMLAEPSFNSKEAREKAVELLFEKYSSPAVFLSKNAVLSSFATAL</sequence>
<dbReference type="Pfam" id="PF00022">
    <property type="entry name" value="Actin"/>
    <property type="match status" value="1"/>
</dbReference>
<evidence type="ECO:0008006" key="3">
    <source>
        <dbReference type="Google" id="ProtNLM"/>
    </source>
</evidence>
<dbReference type="PRINTS" id="PR00190">
    <property type="entry name" value="ACTIN"/>
</dbReference>
<protein>
    <recommendedName>
        <fullName evidence="3">Actin</fullName>
    </recommendedName>
</protein>
<evidence type="ECO:0000313" key="1">
    <source>
        <dbReference type="EMBL" id="KAI7838059.1"/>
    </source>
</evidence>
<proteinExistence type="predicted"/>
<dbReference type="Gene3D" id="3.30.420.40">
    <property type="match status" value="1"/>
</dbReference>
<comment type="caution">
    <text evidence="1">The sequence shown here is derived from an EMBL/GenBank/DDBJ whole genome shotgun (WGS) entry which is preliminary data.</text>
</comment>
<keyword evidence="2" id="KW-1185">Reference proteome</keyword>
<dbReference type="InterPro" id="IPR043129">
    <property type="entry name" value="ATPase_NBD"/>
</dbReference>
<gene>
    <name evidence="1" type="ORF">COHA_008142</name>
</gene>
<reference evidence="1" key="1">
    <citation type="submission" date="2020-11" db="EMBL/GenBank/DDBJ databases">
        <title>Chlorella ohadii genome sequencing and assembly.</title>
        <authorList>
            <person name="Murik O."/>
            <person name="Treves H."/>
            <person name="Kedem I."/>
            <person name="Shotland Y."/>
            <person name="Kaplan A."/>
        </authorList>
    </citation>
    <scope>NUCLEOTIDE SEQUENCE</scope>
    <source>
        <strain evidence="1">1</strain>
    </source>
</reference>
<evidence type="ECO:0000313" key="2">
    <source>
        <dbReference type="Proteomes" id="UP001205105"/>
    </source>
</evidence>
<dbReference type="PANTHER" id="PTHR11937">
    <property type="entry name" value="ACTIN"/>
    <property type="match status" value="1"/>
</dbReference>
<dbReference type="SUPFAM" id="SSF53067">
    <property type="entry name" value="Actin-like ATPase domain"/>
    <property type="match status" value="1"/>
</dbReference>